<feature type="compositionally biased region" description="Polar residues" evidence="2">
    <location>
        <begin position="372"/>
        <end position="381"/>
    </location>
</feature>
<comment type="caution">
    <text evidence="3">The sequence shown here is derived from an EMBL/GenBank/DDBJ whole genome shotgun (WGS) entry which is preliminary data.</text>
</comment>
<feature type="compositionally biased region" description="Low complexity" evidence="2">
    <location>
        <begin position="934"/>
        <end position="947"/>
    </location>
</feature>
<feature type="region of interest" description="Disordered" evidence="2">
    <location>
        <begin position="214"/>
        <end position="471"/>
    </location>
</feature>
<feature type="compositionally biased region" description="Basic and acidic residues" evidence="2">
    <location>
        <begin position="52"/>
        <end position="63"/>
    </location>
</feature>
<evidence type="ECO:0000313" key="3">
    <source>
        <dbReference type="EMBL" id="KAH0536449.1"/>
    </source>
</evidence>
<feature type="region of interest" description="Disordered" evidence="2">
    <location>
        <begin position="891"/>
        <end position="947"/>
    </location>
</feature>
<feature type="compositionally biased region" description="Low complexity" evidence="2">
    <location>
        <begin position="64"/>
        <end position="80"/>
    </location>
</feature>
<dbReference type="OrthoDB" id="5945798at2759"/>
<organism evidence="3 4">
    <name type="scientific">Glutinoglossum americanum</name>
    <dbReference type="NCBI Taxonomy" id="1670608"/>
    <lineage>
        <taxon>Eukaryota</taxon>
        <taxon>Fungi</taxon>
        <taxon>Dikarya</taxon>
        <taxon>Ascomycota</taxon>
        <taxon>Pezizomycotina</taxon>
        <taxon>Geoglossomycetes</taxon>
        <taxon>Geoglossales</taxon>
        <taxon>Geoglossaceae</taxon>
        <taxon>Glutinoglossum</taxon>
    </lineage>
</organism>
<protein>
    <submittedName>
        <fullName evidence="3">Uncharacterized protein</fullName>
    </submittedName>
</protein>
<feature type="region of interest" description="Disordered" evidence="2">
    <location>
        <begin position="617"/>
        <end position="637"/>
    </location>
</feature>
<feature type="compositionally biased region" description="Basic and acidic residues" evidence="2">
    <location>
        <begin position="617"/>
        <end position="632"/>
    </location>
</feature>
<feature type="compositionally biased region" description="Low complexity" evidence="2">
    <location>
        <begin position="35"/>
        <end position="48"/>
    </location>
</feature>
<keyword evidence="1" id="KW-0175">Coiled coil</keyword>
<feature type="region of interest" description="Disordered" evidence="2">
    <location>
        <begin position="32"/>
        <end position="178"/>
    </location>
</feature>
<dbReference type="AlphaFoldDB" id="A0A9P8I2Z3"/>
<accession>A0A9P8I2Z3</accession>
<evidence type="ECO:0000256" key="2">
    <source>
        <dbReference type="SAM" id="MobiDB-lite"/>
    </source>
</evidence>
<feature type="region of interest" description="Disordered" evidence="2">
    <location>
        <begin position="649"/>
        <end position="832"/>
    </location>
</feature>
<feature type="compositionally biased region" description="Basic and acidic residues" evidence="2">
    <location>
        <begin position="251"/>
        <end position="284"/>
    </location>
</feature>
<feature type="compositionally biased region" description="Polar residues" evidence="2">
    <location>
        <begin position="434"/>
        <end position="456"/>
    </location>
</feature>
<keyword evidence="4" id="KW-1185">Reference proteome</keyword>
<feature type="compositionally biased region" description="Polar residues" evidence="2">
    <location>
        <begin position="147"/>
        <end position="169"/>
    </location>
</feature>
<proteinExistence type="predicted"/>
<gene>
    <name evidence="3" type="ORF">FGG08_006689</name>
</gene>
<evidence type="ECO:0000256" key="1">
    <source>
        <dbReference type="SAM" id="Coils"/>
    </source>
</evidence>
<dbReference type="EMBL" id="JAGHQL010000205">
    <property type="protein sequence ID" value="KAH0536449.1"/>
    <property type="molecule type" value="Genomic_DNA"/>
</dbReference>
<reference evidence="3" key="1">
    <citation type="submission" date="2021-03" db="EMBL/GenBank/DDBJ databases">
        <title>Comparative genomics and phylogenomic investigation of the class Geoglossomycetes provide insights into ecological specialization and systematics.</title>
        <authorList>
            <person name="Melie T."/>
            <person name="Pirro S."/>
            <person name="Miller A.N."/>
            <person name="Quandt A."/>
        </authorList>
    </citation>
    <scope>NUCLEOTIDE SEQUENCE</scope>
    <source>
        <strain evidence="3">GBOQ0MN5Z8</strain>
    </source>
</reference>
<evidence type="ECO:0000313" key="4">
    <source>
        <dbReference type="Proteomes" id="UP000698800"/>
    </source>
</evidence>
<feature type="compositionally biased region" description="Acidic residues" evidence="2">
    <location>
        <begin position="821"/>
        <end position="831"/>
    </location>
</feature>
<dbReference type="Proteomes" id="UP000698800">
    <property type="component" value="Unassembled WGS sequence"/>
</dbReference>
<feature type="compositionally biased region" description="Low complexity" evidence="2">
    <location>
        <begin position="294"/>
        <end position="305"/>
    </location>
</feature>
<feature type="compositionally biased region" description="Gly residues" evidence="2">
    <location>
        <begin position="220"/>
        <end position="232"/>
    </location>
</feature>
<feature type="compositionally biased region" description="Low complexity" evidence="2">
    <location>
        <begin position="397"/>
        <end position="416"/>
    </location>
</feature>
<name>A0A9P8I2Z3_9PEZI</name>
<sequence>MRLYTAQLKTPTPAIPYSVTTVHKSRGFKVKSNALSSLPSSPSSTTPTNRHAHNEPYDVHESHSQPSQLAHQHQQRQQQHSTRHSPQDAPRPSNSSGSVPHTLRRTPRLEEQHRGQRRAISIGAPEQRRPTVTFQEPPRELFEEPSQDQGSSTPRASLSQQHQSETLQPSYRPHPATRISRRTAAAILYALEEAIRTPYRFTPDLVEENASMADLLGGPSASGGGPGRGTSNGSGRAAGPVPVQQNPVVRGPREVWRDRQAREAKKKAESEASEREEERRRATERGTVPASGLATSTTGVDTVAGVAGGGREAGGESSGHRRASGNVPTPTSPPQGDRRYAERATSGGISRANQSASVQSTGQIPTAPRMQEPTTPSQAAHQTGRGGAQPRRRSVDPGQPVPVQQPQYTGAPSSSQQPPPPQPQIRPAAGAPPTSAQAQQGRSGPASGSQPTQAGPSTGGTSGRNPTVTSSFPHAFERWETLSSHWEGLTAYWIRRLEANREEVRREPLAQQMSRQITDLSAAGANLFHAVVELQRLRASSERKFQRWFFETRAEQERAQEVQGEMENTLRRERQQRADALEDVGRLERENANEKKLVAEMRRELQISKEEARRAWEELGRREQEERERTNSLRDGIPTLVGGVQVVPMTPGALSRHNSVNRPAPLDDHYQGAPVQPSARGQAGGEGTGEVPVSRAEGGGYEYGEGGQASTADDTKPGPPNTQPLPVGTYPSATNSVTAPSPTARGGSSSTPSRQRTSAPSGSSVPTTALASYQQSSRSQPTEPPSPSTRMQLYQHPGQSIGGQGTPAEDIRSESRPSEGYSEDEEYELDEQGNILLDEHGNRVVYRRGQHSDDSDDYDEEAEAHERAYMGRYGGASGVDYQMTTTGAGPVSPGWEYGDQDPAYSGAGYGWDYSQHHRPTRLSDVQEEDERSRTSASRASVASANRR</sequence>
<feature type="coiled-coil region" evidence="1">
    <location>
        <begin position="570"/>
        <end position="611"/>
    </location>
</feature>
<feature type="compositionally biased region" description="Polar residues" evidence="2">
    <location>
        <begin position="731"/>
        <end position="781"/>
    </location>
</feature>
<feature type="compositionally biased region" description="Polar residues" evidence="2">
    <location>
        <begin position="347"/>
        <end position="364"/>
    </location>
</feature>
<feature type="compositionally biased region" description="Gly residues" evidence="2">
    <location>
        <begin position="697"/>
        <end position="707"/>
    </location>
</feature>